<dbReference type="eggNOG" id="COG1925">
    <property type="taxonomic scope" value="Bacteria"/>
</dbReference>
<dbReference type="CDD" id="cd00367">
    <property type="entry name" value="PTS-HPr_like"/>
    <property type="match status" value="1"/>
</dbReference>
<gene>
    <name evidence="7" type="primary">ptsH</name>
    <name evidence="7" type="ORF">AUCHE_03_01530</name>
</gene>
<dbReference type="AlphaFoldDB" id="K6VNH6"/>
<keyword evidence="8" id="KW-1185">Reference proteome</keyword>
<evidence type="ECO:0000256" key="5">
    <source>
        <dbReference type="ARBA" id="ARBA00022683"/>
    </source>
</evidence>
<dbReference type="GO" id="GO:0005737">
    <property type="term" value="C:cytoplasm"/>
    <property type="evidence" value="ECO:0007669"/>
    <property type="project" value="UniProtKB-SubCell"/>
</dbReference>
<dbReference type="PANTHER" id="PTHR33705:SF2">
    <property type="entry name" value="PHOSPHOCARRIER PROTEIN NPR"/>
    <property type="match status" value="1"/>
</dbReference>
<keyword evidence="4" id="KW-0963">Cytoplasm</keyword>
<keyword evidence="5" id="KW-0598">Phosphotransferase system</keyword>
<reference evidence="7 8" key="1">
    <citation type="submission" date="2012-08" db="EMBL/GenBank/DDBJ databases">
        <title>Whole genome shotgun sequence of Austwickia chelonae NBRC 105200.</title>
        <authorList>
            <person name="Yoshida I."/>
            <person name="Hosoyama A."/>
            <person name="Tsuchikane K."/>
            <person name="Katsumata H."/>
            <person name="Ando Y."/>
            <person name="Ohji S."/>
            <person name="Hamada M."/>
            <person name="Tamura T."/>
            <person name="Yamazoe A."/>
            <person name="Yamazaki S."/>
            <person name="Fujita N."/>
        </authorList>
    </citation>
    <scope>NUCLEOTIDE SEQUENCE [LARGE SCALE GENOMIC DNA]</scope>
    <source>
        <strain evidence="7 8">NBRC 105200</strain>
    </source>
</reference>
<dbReference type="Gene3D" id="3.30.1340.10">
    <property type="entry name" value="HPr-like"/>
    <property type="match status" value="1"/>
</dbReference>
<dbReference type="STRING" id="100225.SAMN05421595_2071"/>
<evidence type="ECO:0000256" key="4">
    <source>
        <dbReference type="ARBA" id="ARBA00022490"/>
    </source>
</evidence>
<evidence type="ECO:0000256" key="3">
    <source>
        <dbReference type="ARBA" id="ARBA00020422"/>
    </source>
</evidence>
<dbReference type="PRINTS" id="PR00107">
    <property type="entry name" value="PHOSPHOCPHPR"/>
</dbReference>
<sequence>MAVRTVPVAASVGLHARPASLFVQEVMATGLPVTIACGDRGPVDGRSMLGVMTLGARHGEEVTLTADGEGAEEALDRLVEFLSRDLDSE</sequence>
<organism evidence="7 8">
    <name type="scientific">Austwickia chelonae NBRC 105200</name>
    <dbReference type="NCBI Taxonomy" id="1184607"/>
    <lineage>
        <taxon>Bacteria</taxon>
        <taxon>Bacillati</taxon>
        <taxon>Actinomycetota</taxon>
        <taxon>Actinomycetes</taxon>
        <taxon>Micrococcales</taxon>
        <taxon>Dermatophilaceae</taxon>
        <taxon>Austwickia</taxon>
    </lineage>
</organism>
<dbReference type="InterPro" id="IPR001020">
    <property type="entry name" value="PTS_HPr_His_P_site"/>
</dbReference>
<protein>
    <recommendedName>
        <fullName evidence="3">Phosphocarrier protein HPr</fullName>
    </recommendedName>
</protein>
<dbReference type="RefSeq" id="WP_006501686.1">
    <property type="nucleotide sequence ID" value="NZ_BAGZ01000003.1"/>
</dbReference>
<dbReference type="InterPro" id="IPR000032">
    <property type="entry name" value="HPr-like"/>
</dbReference>
<accession>K6VNH6</accession>
<comment type="caution">
    <text evidence="7">The sequence shown here is derived from an EMBL/GenBank/DDBJ whole genome shotgun (WGS) entry which is preliminary data.</text>
</comment>
<dbReference type="PROSITE" id="PS00369">
    <property type="entry name" value="PTS_HPR_HIS"/>
    <property type="match status" value="1"/>
</dbReference>
<dbReference type="NCBIfam" id="TIGR01003">
    <property type="entry name" value="PTS_HPr_family"/>
    <property type="match status" value="1"/>
</dbReference>
<proteinExistence type="predicted"/>
<dbReference type="InterPro" id="IPR035895">
    <property type="entry name" value="HPr-like_sf"/>
</dbReference>
<dbReference type="OrthoDB" id="9809047at2"/>
<dbReference type="PANTHER" id="PTHR33705">
    <property type="entry name" value="PHOSPHOCARRIER PROTEIN HPR"/>
    <property type="match status" value="1"/>
</dbReference>
<evidence type="ECO:0000313" key="7">
    <source>
        <dbReference type="EMBL" id="GAB76935.1"/>
    </source>
</evidence>
<comment type="subcellular location">
    <subcellularLocation>
        <location evidence="2">Cytoplasm</location>
    </subcellularLocation>
</comment>
<evidence type="ECO:0000256" key="1">
    <source>
        <dbReference type="ARBA" id="ARBA00003681"/>
    </source>
</evidence>
<dbReference type="EMBL" id="BAGZ01000003">
    <property type="protein sequence ID" value="GAB76935.1"/>
    <property type="molecule type" value="Genomic_DNA"/>
</dbReference>
<dbReference type="Proteomes" id="UP000008495">
    <property type="component" value="Unassembled WGS sequence"/>
</dbReference>
<feature type="domain" description="HPr" evidence="6">
    <location>
        <begin position="1"/>
        <end position="89"/>
    </location>
</feature>
<dbReference type="GO" id="GO:0009401">
    <property type="term" value="P:phosphoenolpyruvate-dependent sugar phosphotransferase system"/>
    <property type="evidence" value="ECO:0007669"/>
    <property type="project" value="UniProtKB-KW"/>
</dbReference>
<dbReference type="InterPro" id="IPR050399">
    <property type="entry name" value="HPr"/>
</dbReference>
<dbReference type="SUPFAM" id="SSF55594">
    <property type="entry name" value="HPr-like"/>
    <property type="match status" value="1"/>
</dbReference>
<name>K6VNH6_9MICO</name>
<dbReference type="PROSITE" id="PS51350">
    <property type="entry name" value="PTS_HPR_DOM"/>
    <property type="match status" value="1"/>
</dbReference>
<comment type="function">
    <text evidence="1">General (non sugar-specific) component of the phosphoenolpyruvate-dependent sugar phosphotransferase system (sugar PTS). This major carbohydrate active-transport system catalyzes the phosphorylation of incoming sugar substrates concomitantly with their translocation across the cell membrane. The phosphoryl group from phosphoenolpyruvate (PEP) is transferred to the phosphoryl carrier protein HPr by enzyme I. Phospho-HPr then transfers it to the PTS EIIA domain.</text>
</comment>
<evidence type="ECO:0000256" key="2">
    <source>
        <dbReference type="ARBA" id="ARBA00004496"/>
    </source>
</evidence>
<evidence type="ECO:0000313" key="8">
    <source>
        <dbReference type="Proteomes" id="UP000008495"/>
    </source>
</evidence>
<evidence type="ECO:0000259" key="6">
    <source>
        <dbReference type="PROSITE" id="PS51350"/>
    </source>
</evidence>
<dbReference type="Pfam" id="PF00381">
    <property type="entry name" value="PTS-HPr"/>
    <property type="match status" value="1"/>
</dbReference>